<dbReference type="EMBL" id="CP042345">
    <property type="protein sequence ID" value="QEA15839.1"/>
    <property type="molecule type" value="Genomic_DNA"/>
</dbReference>
<gene>
    <name evidence="1" type="ORF">FRF71_06610</name>
</gene>
<accession>A0A5B8S2Y9</accession>
<evidence type="ECO:0000313" key="2">
    <source>
        <dbReference type="Proteomes" id="UP000321172"/>
    </source>
</evidence>
<sequence length="105" mass="11665">MPSPRRRWPWVLLVALAGLLAWFWAPLNGFAITGASYGARLACSCHYLGGRSLQDCRKDFEPGMELVLLSADEEAKSVTARFPLLASQTATFYEGQGCRLEPWSE</sequence>
<dbReference type="Proteomes" id="UP000321172">
    <property type="component" value="Chromosome"/>
</dbReference>
<dbReference type="AlphaFoldDB" id="A0A5B8S2Y9"/>
<reference evidence="1 2" key="1">
    <citation type="journal article" date="2013" name="J. Microbiol. Biotechnol.">
        <title>Novosphingobium ginsenosidimutans sp. nov., with the ability to convert ginsenoside.</title>
        <authorList>
            <person name="Kim J.K."/>
            <person name="He D."/>
            <person name="Liu Q.M."/>
            <person name="Park H.Y."/>
            <person name="Jung M.S."/>
            <person name="Yoon M.H."/>
            <person name="Kim S.C."/>
            <person name="Im W.T."/>
        </authorList>
    </citation>
    <scope>NUCLEOTIDE SEQUENCE [LARGE SCALE GENOMIC DNA]</scope>
    <source>
        <strain evidence="1 2">FW-6</strain>
    </source>
</reference>
<name>A0A5B8S2Y9_9SPHN</name>
<protein>
    <submittedName>
        <fullName evidence="1">Uncharacterized protein</fullName>
    </submittedName>
</protein>
<proteinExistence type="predicted"/>
<keyword evidence="2" id="KW-1185">Reference proteome</keyword>
<dbReference type="OrthoDB" id="7391866at2"/>
<dbReference type="KEGG" id="ngf:FRF71_06610"/>
<evidence type="ECO:0000313" key="1">
    <source>
        <dbReference type="EMBL" id="QEA15839.1"/>
    </source>
</evidence>
<organism evidence="1 2">
    <name type="scientific">Novosphingobium ginsenosidimutans</name>
    <dbReference type="NCBI Taxonomy" id="1176536"/>
    <lineage>
        <taxon>Bacteria</taxon>
        <taxon>Pseudomonadati</taxon>
        <taxon>Pseudomonadota</taxon>
        <taxon>Alphaproteobacteria</taxon>
        <taxon>Sphingomonadales</taxon>
        <taxon>Sphingomonadaceae</taxon>
        <taxon>Novosphingobium</taxon>
    </lineage>
</organism>
<dbReference type="RefSeq" id="WP_147089828.1">
    <property type="nucleotide sequence ID" value="NZ_BAABJD010000001.1"/>
</dbReference>